<keyword evidence="1" id="KW-1133">Transmembrane helix</keyword>
<feature type="transmembrane region" description="Helical" evidence="1">
    <location>
        <begin position="65"/>
        <end position="83"/>
    </location>
</feature>
<gene>
    <name evidence="2" type="ORF">GCM10025790_22360</name>
</gene>
<feature type="transmembrane region" description="Helical" evidence="1">
    <location>
        <begin position="152"/>
        <end position="170"/>
    </location>
</feature>
<dbReference type="Proteomes" id="UP001500368">
    <property type="component" value="Unassembled WGS sequence"/>
</dbReference>
<dbReference type="EMBL" id="BAABLW010000007">
    <property type="protein sequence ID" value="GAA4924628.1"/>
    <property type="molecule type" value="Genomic_DNA"/>
</dbReference>
<proteinExistence type="predicted"/>
<accession>A0ABP9G9B7</accession>
<protein>
    <submittedName>
        <fullName evidence="2">Uncharacterized protein</fullName>
    </submittedName>
</protein>
<feature type="transmembrane region" description="Helical" evidence="1">
    <location>
        <begin position="95"/>
        <end position="120"/>
    </location>
</feature>
<dbReference type="RefSeq" id="WP_345478085.1">
    <property type="nucleotide sequence ID" value="NZ_BAABLW010000007.1"/>
</dbReference>
<name>A0ABP9G9B7_9MICC</name>
<keyword evidence="3" id="KW-1185">Reference proteome</keyword>
<keyword evidence="1" id="KW-0812">Transmembrane</keyword>
<evidence type="ECO:0000313" key="3">
    <source>
        <dbReference type="Proteomes" id="UP001500368"/>
    </source>
</evidence>
<reference evidence="3" key="1">
    <citation type="journal article" date="2019" name="Int. J. Syst. Evol. Microbiol.">
        <title>The Global Catalogue of Microorganisms (GCM) 10K type strain sequencing project: providing services to taxonomists for standard genome sequencing and annotation.</title>
        <authorList>
            <consortium name="The Broad Institute Genomics Platform"/>
            <consortium name="The Broad Institute Genome Sequencing Center for Infectious Disease"/>
            <person name="Wu L."/>
            <person name="Ma J."/>
        </authorList>
    </citation>
    <scope>NUCLEOTIDE SEQUENCE [LARGE SCALE GENOMIC DNA]</scope>
    <source>
        <strain evidence="3">JCM 19129</strain>
    </source>
</reference>
<evidence type="ECO:0000256" key="1">
    <source>
        <dbReference type="SAM" id="Phobius"/>
    </source>
</evidence>
<sequence length="172" mass="19272">MADRFVYQFVAVPAFVLSGFKGSKAPNAQAFRWEERMTAARAATEDQAAYLRRRRFVIYEMSCELFGYVMLLCIPSVGLLVLLSQVGRESASATIVLLGLLGALSFSVGMIFTFALKLWLSERDVKRLQTMNDASKEQYRISRFSEPSNWDFAWSMLPAVAIFGLTLLGVTS</sequence>
<keyword evidence="1" id="KW-0472">Membrane</keyword>
<evidence type="ECO:0000313" key="2">
    <source>
        <dbReference type="EMBL" id="GAA4924628.1"/>
    </source>
</evidence>
<organism evidence="2 3">
    <name type="scientific">Nesterenkonia rhizosphaerae</name>
    <dbReference type="NCBI Taxonomy" id="1348272"/>
    <lineage>
        <taxon>Bacteria</taxon>
        <taxon>Bacillati</taxon>
        <taxon>Actinomycetota</taxon>
        <taxon>Actinomycetes</taxon>
        <taxon>Micrococcales</taxon>
        <taxon>Micrococcaceae</taxon>
        <taxon>Nesterenkonia</taxon>
    </lineage>
</organism>
<comment type="caution">
    <text evidence="2">The sequence shown here is derived from an EMBL/GenBank/DDBJ whole genome shotgun (WGS) entry which is preliminary data.</text>
</comment>